<evidence type="ECO:0000313" key="3">
    <source>
        <dbReference type="Proteomes" id="UP000823862"/>
    </source>
</evidence>
<comment type="caution">
    <text evidence="2">The sequence shown here is derived from an EMBL/GenBank/DDBJ whole genome shotgun (WGS) entry which is preliminary data.</text>
</comment>
<dbReference type="EMBL" id="DWZI01000053">
    <property type="protein sequence ID" value="HJA86625.1"/>
    <property type="molecule type" value="Genomic_DNA"/>
</dbReference>
<reference evidence="2" key="2">
    <citation type="submission" date="2021-04" db="EMBL/GenBank/DDBJ databases">
        <authorList>
            <person name="Gilroy R."/>
        </authorList>
    </citation>
    <scope>NUCLEOTIDE SEQUENCE</scope>
    <source>
        <strain evidence="2">ChiHjej12B11-9795</strain>
    </source>
</reference>
<feature type="domain" description="Flavodoxin-like" evidence="1">
    <location>
        <begin position="18"/>
        <end position="170"/>
    </location>
</feature>
<organism evidence="2 3">
    <name type="scientific">Candidatus Bacteroides avicola</name>
    <dbReference type="NCBI Taxonomy" id="2838468"/>
    <lineage>
        <taxon>Bacteria</taxon>
        <taxon>Pseudomonadati</taxon>
        <taxon>Bacteroidota</taxon>
        <taxon>Bacteroidia</taxon>
        <taxon>Bacteroidales</taxon>
        <taxon>Bacteroidaceae</taxon>
        <taxon>Bacteroides</taxon>
    </lineage>
</organism>
<dbReference type="Proteomes" id="UP000823862">
    <property type="component" value="Unassembled WGS sequence"/>
</dbReference>
<accession>A0A9D2HX89</accession>
<reference evidence="2" key="1">
    <citation type="journal article" date="2021" name="PeerJ">
        <title>Extensive microbial diversity within the chicken gut microbiome revealed by metagenomics and culture.</title>
        <authorList>
            <person name="Gilroy R."/>
            <person name="Ravi A."/>
            <person name="Getino M."/>
            <person name="Pursley I."/>
            <person name="Horton D.L."/>
            <person name="Alikhan N.F."/>
            <person name="Baker D."/>
            <person name="Gharbi K."/>
            <person name="Hall N."/>
            <person name="Watson M."/>
            <person name="Adriaenssens E.M."/>
            <person name="Foster-Nyarko E."/>
            <person name="Jarju S."/>
            <person name="Secka A."/>
            <person name="Antonio M."/>
            <person name="Oren A."/>
            <person name="Chaudhuri R.R."/>
            <person name="La Ragione R."/>
            <person name="Hildebrand F."/>
            <person name="Pallen M.J."/>
        </authorList>
    </citation>
    <scope>NUCLEOTIDE SEQUENCE</scope>
    <source>
        <strain evidence="2">ChiHjej12B11-9795</strain>
    </source>
</reference>
<dbReference type="GO" id="GO:0010181">
    <property type="term" value="F:FMN binding"/>
    <property type="evidence" value="ECO:0007669"/>
    <property type="project" value="InterPro"/>
</dbReference>
<dbReference type="Gene3D" id="3.40.50.360">
    <property type="match status" value="1"/>
</dbReference>
<name>A0A9D2HX89_9BACE</name>
<dbReference type="SUPFAM" id="SSF52218">
    <property type="entry name" value="Flavoproteins"/>
    <property type="match status" value="1"/>
</dbReference>
<evidence type="ECO:0000259" key="1">
    <source>
        <dbReference type="Pfam" id="PF12682"/>
    </source>
</evidence>
<gene>
    <name evidence="2" type="ORF">H9950_10630</name>
</gene>
<dbReference type="PANTHER" id="PTHR39201:SF1">
    <property type="entry name" value="FLAVODOXIN-LIKE DOMAIN-CONTAINING PROTEIN"/>
    <property type="match status" value="1"/>
</dbReference>
<protein>
    <submittedName>
        <fullName evidence="2">Flavodoxin</fullName>
    </submittedName>
</protein>
<evidence type="ECO:0000313" key="2">
    <source>
        <dbReference type="EMBL" id="HJA86625.1"/>
    </source>
</evidence>
<dbReference type="AlphaFoldDB" id="A0A9D2HX89"/>
<dbReference type="InterPro" id="IPR029039">
    <property type="entry name" value="Flavoprotein-like_sf"/>
</dbReference>
<sequence length="189" mass="20960">MASAQTNQRKEQNMKAKKILVAFFSRAGENYAVGHIEKGNTHILAEMIAVETDGDLFHIESVTPYPDDYTECTEVAKRELNVKARPVIKGDIKVEDYDIIFIGYPNWWGDMPMSVYTFVKKHNWQGKTVIPFCTHEGSGLSGTENKLKAACQGATVLKGLAVRGATAQNAQAQAKASVKNWLGKLRIEN</sequence>
<dbReference type="PANTHER" id="PTHR39201">
    <property type="entry name" value="EXPORTED PROTEIN-RELATED"/>
    <property type="match status" value="1"/>
</dbReference>
<proteinExistence type="predicted"/>
<dbReference type="InterPro" id="IPR008254">
    <property type="entry name" value="Flavodoxin/NO_synth"/>
</dbReference>
<dbReference type="Pfam" id="PF12682">
    <property type="entry name" value="Flavodoxin_4"/>
    <property type="match status" value="1"/>
</dbReference>